<keyword evidence="2" id="KW-1185">Reference proteome</keyword>
<evidence type="ECO:0000313" key="1">
    <source>
        <dbReference type="EMBL" id="OSC30694.1"/>
    </source>
</evidence>
<gene>
    <name evidence="1" type="ORF">B8W69_06565</name>
</gene>
<sequence length="105" mass="11626">MKSLVIVGFKAVTTTRHRLELTMPTTKLKTDLSKLLADNGLDLTVLPPVMTPPETAQVLRTTVTSLAQDRFRGVGVPYVKYGSRIRYLRADVGKYLLDNHVTPSA</sequence>
<comment type="caution">
    <text evidence="1">The sequence shown here is derived from an EMBL/GenBank/DDBJ whole genome shotgun (WGS) entry which is preliminary data.</text>
</comment>
<name>A0A1X2L9M5_9MYCO</name>
<organism evidence="1 2">
    <name type="scientific">Mycolicibacterium vulneris</name>
    <dbReference type="NCBI Taxonomy" id="547163"/>
    <lineage>
        <taxon>Bacteria</taxon>
        <taxon>Bacillati</taxon>
        <taxon>Actinomycetota</taxon>
        <taxon>Actinomycetes</taxon>
        <taxon>Mycobacteriales</taxon>
        <taxon>Mycobacteriaceae</taxon>
        <taxon>Mycolicibacterium</taxon>
    </lineage>
</organism>
<evidence type="ECO:0000313" key="2">
    <source>
        <dbReference type="Proteomes" id="UP000242320"/>
    </source>
</evidence>
<proteinExistence type="predicted"/>
<reference evidence="1 2" key="1">
    <citation type="submission" date="2017-04" db="EMBL/GenBank/DDBJ databases">
        <title>The new phylogeny of genus Mycobacterium.</title>
        <authorList>
            <person name="Tortoli E."/>
            <person name="Trovato A."/>
            <person name="Cirillo D.M."/>
        </authorList>
    </citation>
    <scope>NUCLEOTIDE SEQUENCE [LARGE SCALE GENOMIC DNA]</scope>
    <source>
        <strain evidence="1 2">DSM 45247</strain>
    </source>
</reference>
<dbReference type="EMBL" id="NCXM01000005">
    <property type="protein sequence ID" value="OSC30694.1"/>
    <property type="molecule type" value="Genomic_DNA"/>
</dbReference>
<dbReference type="Proteomes" id="UP000242320">
    <property type="component" value="Unassembled WGS sequence"/>
</dbReference>
<dbReference type="RefSeq" id="WP_085289098.1">
    <property type="nucleotide sequence ID" value="NZ_NCXM01000005.1"/>
</dbReference>
<dbReference type="AlphaFoldDB" id="A0A1X2L9M5"/>
<protein>
    <submittedName>
        <fullName evidence="1">Uncharacterized protein</fullName>
    </submittedName>
</protein>
<accession>A0A1X2L9M5</accession>